<accession>A0A839STW8</accession>
<sequence length="110" mass="11233">MADQASNSLDLFGGEAPDANAPAPADTWVLDLGDLIADAQGEIVVAETAGAHLTITASASISATGLAEAHTTSAGFDVDGYNFVRFDNGITLYYEDGMDLSLLAQHGTTG</sequence>
<dbReference type="Proteomes" id="UP000581135">
    <property type="component" value="Unassembled WGS sequence"/>
</dbReference>
<keyword evidence="2" id="KW-1185">Reference proteome</keyword>
<organism evidence="1 2">
    <name type="scientific">Limibacillus halophilus</name>
    <dbReference type="NCBI Taxonomy" id="1579333"/>
    <lineage>
        <taxon>Bacteria</taxon>
        <taxon>Pseudomonadati</taxon>
        <taxon>Pseudomonadota</taxon>
        <taxon>Alphaproteobacteria</taxon>
        <taxon>Rhodospirillales</taxon>
        <taxon>Rhodovibrionaceae</taxon>
        <taxon>Limibacillus</taxon>
    </lineage>
</organism>
<protein>
    <submittedName>
        <fullName evidence="1">Uncharacterized protein</fullName>
    </submittedName>
</protein>
<reference evidence="1 2" key="1">
    <citation type="submission" date="2020-08" db="EMBL/GenBank/DDBJ databases">
        <title>Genomic Encyclopedia of Type Strains, Phase III (KMG-III): the genomes of soil and plant-associated and newly described type strains.</title>
        <authorList>
            <person name="Whitman W."/>
        </authorList>
    </citation>
    <scope>NUCLEOTIDE SEQUENCE [LARGE SCALE GENOMIC DNA]</scope>
    <source>
        <strain evidence="1 2">CECT 8803</strain>
    </source>
</reference>
<dbReference type="RefSeq" id="WP_183416260.1">
    <property type="nucleotide sequence ID" value="NZ_JACHXA010000004.1"/>
</dbReference>
<dbReference type="AlphaFoldDB" id="A0A839STW8"/>
<name>A0A839STW8_9PROT</name>
<gene>
    <name evidence="1" type="ORF">FHR98_001716</name>
</gene>
<evidence type="ECO:0000313" key="1">
    <source>
        <dbReference type="EMBL" id="MBB3065429.1"/>
    </source>
</evidence>
<comment type="caution">
    <text evidence="1">The sequence shown here is derived from an EMBL/GenBank/DDBJ whole genome shotgun (WGS) entry which is preliminary data.</text>
</comment>
<dbReference type="EMBL" id="JACHXA010000004">
    <property type="protein sequence ID" value="MBB3065429.1"/>
    <property type="molecule type" value="Genomic_DNA"/>
</dbReference>
<proteinExistence type="predicted"/>
<evidence type="ECO:0000313" key="2">
    <source>
        <dbReference type="Proteomes" id="UP000581135"/>
    </source>
</evidence>